<protein>
    <submittedName>
        <fullName evidence="1">Uncharacterized protein</fullName>
    </submittedName>
</protein>
<evidence type="ECO:0000313" key="1">
    <source>
        <dbReference type="EMBL" id="GAA5084359.1"/>
    </source>
</evidence>
<keyword evidence="2" id="KW-1185">Reference proteome</keyword>
<reference evidence="2" key="1">
    <citation type="journal article" date="2019" name="Int. J. Syst. Evol. Microbiol.">
        <title>The Global Catalogue of Microorganisms (GCM) 10K type strain sequencing project: providing services to taxonomists for standard genome sequencing and annotation.</title>
        <authorList>
            <consortium name="The Broad Institute Genomics Platform"/>
            <consortium name="The Broad Institute Genome Sequencing Center for Infectious Disease"/>
            <person name="Wu L."/>
            <person name="Ma J."/>
        </authorList>
    </citation>
    <scope>NUCLEOTIDE SEQUENCE [LARGE SCALE GENOMIC DNA]</scope>
    <source>
        <strain evidence="2">JCM 18019</strain>
    </source>
</reference>
<organism evidence="1 2">
    <name type="scientific">Chryseobacterium ginsengisoli</name>
    <dbReference type="NCBI Taxonomy" id="363853"/>
    <lineage>
        <taxon>Bacteria</taxon>
        <taxon>Pseudomonadati</taxon>
        <taxon>Bacteroidota</taxon>
        <taxon>Flavobacteriia</taxon>
        <taxon>Flavobacteriales</taxon>
        <taxon>Weeksellaceae</taxon>
        <taxon>Chryseobacterium group</taxon>
        <taxon>Chryseobacterium</taxon>
    </lineage>
</organism>
<gene>
    <name evidence="1" type="ORF">GCM10023210_04100</name>
</gene>
<evidence type="ECO:0000313" key="2">
    <source>
        <dbReference type="Proteomes" id="UP001500353"/>
    </source>
</evidence>
<dbReference type="EMBL" id="BAABHX010000001">
    <property type="protein sequence ID" value="GAA5084359.1"/>
    <property type="molecule type" value="Genomic_DNA"/>
</dbReference>
<name>A0ABP9LS07_9FLAO</name>
<sequence>MEKNELISREELKTYFKTGKYPTQSQFSNLIDSFKHKGDVLTNKEVVIIANSLAAMTNGAIQYNIMNDSGELHFSIVVSQQDAEDQIIEIDNTKGEWKRTYFFGNAPYNITAKEFSAEALKGTEYYNLYYQIHPDYAINRLFGNSLPMILDGFEFGTLEVKSFYLQINKIDLGQKINIVNTNIKFNNKTEIPIQYRIVGGNWSHIYTNKDIITDHYDIWDYLTFYYRADLREINQNIECKVYDADNDTLLMTSYLNAGQDNQNVFSGSSAMAIRNIRIECDYQII</sequence>
<comment type="caution">
    <text evidence="1">The sequence shown here is derived from an EMBL/GenBank/DDBJ whole genome shotgun (WGS) entry which is preliminary data.</text>
</comment>
<dbReference type="RefSeq" id="WP_345199989.1">
    <property type="nucleotide sequence ID" value="NZ_BAABHX010000001.1"/>
</dbReference>
<accession>A0ABP9LS07</accession>
<dbReference type="Proteomes" id="UP001500353">
    <property type="component" value="Unassembled WGS sequence"/>
</dbReference>
<proteinExistence type="predicted"/>